<feature type="compositionally biased region" description="Low complexity" evidence="1">
    <location>
        <begin position="29"/>
        <end position="43"/>
    </location>
</feature>
<evidence type="ECO:0000256" key="2">
    <source>
        <dbReference type="SAM" id="Phobius"/>
    </source>
</evidence>
<feature type="transmembrane region" description="Helical" evidence="2">
    <location>
        <begin position="303"/>
        <end position="325"/>
    </location>
</feature>
<proteinExistence type="predicted"/>
<name>A0A830H410_9CHLO</name>
<dbReference type="Proteomes" id="UP000660262">
    <property type="component" value="Unassembled WGS sequence"/>
</dbReference>
<feature type="transmembrane region" description="Helical" evidence="2">
    <location>
        <begin position="213"/>
        <end position="236"/>
    </location>
</feature>
<keyword evidence="2" id="KW-1133">Transmembrane helix</keyword>
<dbReference type="AlphaFoldDB" id="A0A830H410"/>
<dbReference type="PANTHER" id="PTHR33876">
    <property type="entry name" value="UNNAMED PRODUCT"/>
    <property type="match status" value="1"/>
</dbReference>
<feature type="transmembrane region" description="Helical" evidence="2">
    <location>
        <begin position="140"/>
        <end position="158"/>
    </location>
</feature>
<feature type="transmembrane region" description="Helical" evidence="2">
    <location>
        <begin position="248"/>
        <end position="269"/>
    </location>
</feature>
<dbReference type="EMBL" id="BNJQ01000001">
    <property type="protein sequence ID" value="GHP01252.1"/>
    <property type="molecule type" value="Genomic_DNA"/>
</dbReference>
<feature type="compositionally biased region" description="Low complexity" evidence="1">
    <location>
        <begin position="90"/>
        <end position="108"/>
    </location>
</feature>
<accession>A0A830H410</accession>
<sequence length="402" mass="40985">MNTVAGARSRLSGAAVVSSRARPPSPGVAAQASAATAQTQLSPPAAAAALPTLAQHTPHRRHSHLSCLPPVRRRDALRVRCQAQNPTPRNSSSNSNSNVSGVQKQSSKSAKKTNAVDAGIIGPSWWGESTLPVMIRRARLGVFAAAAIGALVLLIRCAPELANLADLQSGGGITAVTRVCWAGLAAGFLHTLAGPDHLAALAPLTFGRSTVAAASLGCLWGFGHSAGQGILAILFVVFREKLTGTFPLLAQSAGVLIGISLIIIGLHGLHEARELEEQLGVTADTASVVSVASSAGEQKDEKFGFATFMTGVVYGLQPDALLVILPALALSSASASISFILAFVIGTVVAMGSYTAGISQACSALGQRVPLVTGKLATLAAGLAIMLGCALGGSSLFTLIWR</sequence>
<feature type="transmembrane region" description="Helical" evidence="2">
    <location>
        <begin position="376"/>
        <end position="401"/>
    </location>
</feature>
<comment type="caution">
    <text evidence="3">The sequence shown here is derived from an EMBL/GenBank/DDBJ whole genome shotgun (WGS) entry which is preliminary data.</text>
</comment>
<keyword evidence="4" id="KW-1185">Reference proteome</keyword>
<dbReference type="InterPro" id="IPR052776">
    <property type="entry name" value="Chloro_ReproSupport/MetalTrans"/>
</dbReference>
<reference evidence="3" key="1">
    <citation type="submission" date="2020-10" db="EMBL/GenBank/DDBJ databases">
        <title>Unveiling of a novel bifunctional photoreceptor, Dualchrome1, isolated from a cosmopolitan green alga.</title>
        <authorList>
            <person name="Suzuki S."/>
            <person name="Kawachi M."/>
        </authorList>
    </citation>
    <scope>NUCLEOTIDE SEQUENCE</scope>
    <source>
        <strain evidence="3">NIES 2893</strain>
    </source>
</reference>
<gene>
    <name evidence="3" type="ORF">PPROV_000000800</name>
</gene>
<keyword evidence="2" id="KW-0812">Transmembrane</keyword>
<keyword evidence="2" id="KW-0472">Membrane</keyword>
<feature type="transmembrane region" description="Helical" evidence="2">
    <location>
        <begin position="337"/>
        <end position="356"/>
    </location>
</feature>
<dbReference type="PANTHER" id="PTHR33876:SF4">
    <property type="entry name" value="CHLOROPLAST PROTEIN FOR GROWTH AND FERTILITY 2"/>
    <property type="match status" value="1"/>
</dbReference>
<feature type="region of interest" description="Disordered" evidence="1">
    <location>
        <begin position="83"/>
        <end position="113"/>
    </location>
</feature>
<evidence type="ECO:0000256" key="1">
    <source>
        <dbReference type="SAM" id="MobiDB-lite"/>
    </source>
</evidence>
<dbReference type="OrthoDB" id="669460at2759"/>
<organism evidence="3 4">
    <name type="scientific">Pycnococcus provasolii</name>
    <dbReference type="NCBI Taxonomy" id="41880"/>
    <lineage>
        <taxon>Eukaryota</taxon>
        <taxon>Viridiplantae</taxon>
        <taxon>Chlorophyta</taxon>
        <taxon>Pseudoscourfieldiophyceae</taxon>
        <taxon>Pseudoscourfieldiales</taxon>
        <taxon>Pycnococcaceae</taxon>
        <taxon>Pycnococcus</taxon>
    </lineage>
</organism>
<feature type="region of interest" description="Disordered" evidence="1">
    <location>
        <begin position="1"/>
        <end position="43"/>
    </location>
</feature>
<protein>
    <recommendedName>
        <fullName evidence="5">Urease accessory protein UreH-like transmembrane domain-containing protein</fullName>
    </recommendedName>
</protein>
<evidence type="ECO:0000313" key="3">
    <source>
        <dbReference type="EMBL" id="GHP01252.1"/>
    </source>
</evidence>
<evidence type="ECO:0000313" key="4">
    <source>
        <dbReference type="Proteomes" id="UP000660262"/>
    </source>
</evidence>
<evidence type="ECO:0008006" key="5">
    <source>
        <dbReference type="Google" id="ProtNLM"/>
    </source>
</evidence>